<evidence type="ECO:0000313" key="2">
    <source>
        <dbReference type="Proteomes" id="UP000603940"/>
    </source>
</evidence>
<reference evidence="1 2" key="1">
    <citation type="journal article" date="2009" name="Int. J. Syst. Evol. Microbiol.">
        <title>Transfer of Teichococcus ludipueritiae and Muricoccus roseus to the genus Roseomonas, as Roseomonas ludipueritiae comb. nov. and Roseomonas rosea comb. nov., respectively, and emended description of the genus Roseomonas.</title>
        <authorList>
            <person name="Sanchez-Porro C."/>
            <person name="Gallego V."/>
            <person name="Busse H.J."/>
            <person name="Kampfer P."/>
            <person name="Ventosa A."/>
        </authorList>
    </citation>
    <scope>NUCLEOTIDE SEQUENCE [LARGE SCALE GENOMIC DNA]</scope>
    <source>
        <strain evidence="1 2">DSM 14915</strain>
    </source>
</reference>
<organism evidence="1 2">
    <name type="scientific">Pseudoroseomonas ludipueritiae</name>
    <dbReference type="NCBI Taxonomy" id="198093"/>
    <lineage>
        <taxon>Bacteria</taxon>
        <taxon>Pseudomonadati</taxon>
        <taxon>Pseudomonadota</taxon>
        <taxon>Alphaproteobacteria</taxon>
        <taxon>Acetobacterales</taxon>
        <taxon>Acetobacteraceae</taxon>
        <taxon>Pseudoroseomonas</taxon>
    </lineage>
</organism>
<comment type="caution">
    <text evidence="1">The sequence shown here is derived from an EMBL/GenBank/DDBJ whole genome shotgun (WGS) entry which is preliminary data.</text>
</comment>
<dbReference type="RefSeq" id="WP_187778879.1">
    <property type="nucleotide sequence ID" value="NZ_JACTUZ010000049.1"/>
</dbReference>
<accession>A0ABR7R7I7</accession>
<name>A0ABR7R7I7_9PROT</name>
<dbReference type="EMBL" id="JACTUZ010000049">
    <property type="protein sequence ID" value="MBC9177759.1"/>
    <property type="molecule type" value="Genomic_DNA"/>
</dbReference>
<evidence type="ECO:0000313" key="1">
    <source>
        <dbReference type="EMBL" id="MBC9177759.1"/>
    </source>
</evidence>
<keyword evidence="2" id="KW-1185">Reference proteome</keyword>
<gene>
    <name evidence="1" type="ORF">IBL25_12495</name>
</gene>
<sequence length="102" mass="11106">MENDLIARFSLPSHGNLLREAHGRTEVGSFQVFCGAVLEGKSGPIGLNLAVDGRQCRYWLPIDHPRFADAHAAICRASKTNERIGLVLDPVHYIVLDVAGLA</sequence>
<protein>
    <submittedName>
        <fullName evidence="1">Uncharacterized protein</fullName>
    </submittedName>
</protein>
<dbReference type="Proteomes" id="UP000603940">
    <property type="component" value="Unassembled WGS sequence"/>
</dbReference>
<proteinExistence type="predicted"/>